<dbReference type="Pfam" id="PF26639">
    <property type="entry name" value="Het-6_barrel"/>
    <property type="match status" value="1"/>
</dbReference>
<evidence type="ECO:0000313" key="3">
    <source>
        <dbReference type="Proteomes" id="UP001628179"/>
    </source>
</evidence>
<dbReference type="InterPro" id="IPR052895">
    <property type="entry name" value="HetReg/Transcr_Mod"/>
</dbReference>
<protein>
    <submittedName>
        <fullName evidence="2">Ubiquitin-like protein</fullName>
    </submittedName>
</protein>
<dbReference type="Pfam" id="PF06985">
    <property type="entry name" value="HET"/>
    <property type="match status" value="1"/>
</dbReference>
<reference evidence="2 3" key="1">
    <citation type="submission" date="2024-09" db="EMBL/GenBank/DDBJ databases">
        <title>Itraconazole resistance in Madurella fahalii resulting from another homologue of gene encoding cytochrome P450 14-alpha sterol demethylase (CYP51).</title>
        <authorList>
            <person name="Yoshioka I."/>
            <person name="Fahal A.H."/>
            <person name="Kaneko S."/>
            <person name="Yaguchi T."/>
        </authorList>
    </citation>
    <scope>NUCLEOTIDE SEQUENCE [LARGE SCALE GENOMIC DNA]</scope>
    <source>
        <strain evidence="2 3">IFM 68171</strain>
    </source>
</reference>
<evidence type="ECO:0000259" key="1">
    <source>
        <dbReference type="Pfam" id="PF06985"/>
    </source>
</evidence>
<evidence type="ECO:0000313" key="2">
    <source>
        <dbReference type="EMBL" id="GAB1310353.1"/>
    </source>
</evidence>
<keyword evidence="3" id="KW-1185">Reference proteome</keyword>
<comment type="caution">
    <text evidence="2">The sequence shown here is derived from an EMBL/GenBank/DDBJ whole genome shotgun (WGS) entry which is preliminary data.</text>
</comment>
<dbReference type="RefSeq" id="XP_070912086.1">
    <property type="nucleotide sequence ID" value="XM_071055985.1"/>
</dbReference>
<dbReference type="EMBL" id="BAAFSV010000001">
    <property type="protein sequence ID" value="GAB1310353.1"/>
    <property type="molecule type" value="Genomic_DNA"/>
</dbReference>
<dbReference type="InterPro" id="IPR010730">
    <property type="entry name" value="HET"/>
</dbReference>
<feature type="domain" description="Heterokaryon incompatibility" evidence="1">
    <location>
        <begin position="155"/>
        <end position="325"/>
    </location>
</feature>
<dbReference type="PANTHER" id="PTHR24148:SF73">
    <property type="entry name" value="HET DOMAIN PROTEIN (AFU_ORTHOLOGUE AFUA_8G01020)"/>
    <property type="match status" value="1"/>
</dbReference>
<sequence>MPSSAYVTAEDIDLIRDAVGSPSTEDEYVKRLKDSARRWTSIEARVDINRFLSGQDTVSIMRRLAREDLGESATAEEIEACPRASLSILPLEVPDPPSIPTAESVQHDQATRDAPFVYDTLATRHIRLLRHVPSISHGVPHLTIESYPLDQAPKFSALSYTWGSPPLWHAMIFCNGRHKHITRNLYHALGRIFGWRDDIYLWADGLCINQEDILERNQQVRLMGEIYTRAERTVAYLGEPLHEDTAEDAVADPDEVPLALMQCLTRIWEKAGPDRPDQRSDEDWEMLYIPGMESNGMDSDSTRKWFSVLALCWQAWFTRAWVLQEVALARDVMVFYGSAIKHTGCSTALVYRHVAEAYIRNGYGVDILYQAGLPRSAHVDGLPSWIPDWSAQARRPLDESQYQCMKDTVSDMCLSRPTQSLIVHGAVIDSLFFPTYRVNFEQRPEISNLLTSPRRTWFSEFSELGVPADSIPYCHHGWNAAFQIIHGAERAAIGLLGERYHTGEQVRHVVWRTLVADTHWWSGGDGRRDKAAHDAYTRFVKPPTIFSSLPAFNMEFFQETWPLVAAVMNTVQGHCFSLTACGRMGLFPNEVRMGDLIAVVAGSRVPFVIRPRPDGKSYRLVGPCYVHGMMNGELLRRRRENGRPAPRDGEGRPYKVKLWPWLRSLMEKAKPRRHFDPDVCLEAEWKALCLA</sequence>
<proteinExistence type="predicted"/>
<dbReference type="PANTHER" id="PTHR24148">
    <property type="entry name" value="ANKYRIN REPEAT DOMAIN-CONTAINING PROTEIN 39 HOMOLOG-RELATED"/>
    <property type="match status" value="1"/>
</dbReference>
<organism evidence="2 3">
    <name type="scientific">Madurella fahalii</name>
    <dbReference type="NCBI Taxonomy" id="1157608"/>
    <lineage>
        <taxon>Eukaryota</taxon>
        <taxon>Fungi</taxon>
        <taxon>Dikarya</taxon>
        <taxon>Ascomycota</taxon>
        <taxon>Pezizomycotina</taxon>
        <taxon>Sordariomycetes</taxon>
        <taxon>Sordariomycetidae</taxon>
        <taxon>Sordariales</taxon>
        <taxon>Sordariales incertae sedis</taxon>
        <taxon>Madurella</taxon>
    </lineage>
</organism>
<gene>
    <name evidence="2" type="primary">ATG12_1</name>
    <name evidence="2" type="ORF">MFIFM68171_00563</name>
</gene>
<accession>A0ABQ0FXY8</accession>
<name>A0ABQ0FXY8_9PEZI</name>
<dbReference type="GeneID" id="98171308"/>
<dbReference type="Proteomes" id="UP001628179">
    <property type="component" value="Unassembled WGS sequence"/>
</dbReference>